<protein>
    <recommendedName>
        <fullName evidence="4">37S ribosomal protein rsm22</fullName>
    </recommendedName>
</protein>
<evidence type="ECO:0008006" key="4">
    <source>
        <dbReference type="Google" id="ProtNLM"/>
    </source>
</evidence>
<accession>A0ABP0B6F2</accession>
<dbReference type="InterPro" id="IPR028241">
    <property type="entry name" value="RAVE2/Rogdi"/>
</dbReference>
<keyword evidence="3" id="KW-1185">Reference proteome</keyword>
<evidence type="ECO:0000313" key="2">
    <source>
        <dbReference type="EMBL" id="CAK7215139.1"/>
    </source>
</evidence>
<gene>
    <name evidence="2" type="ORF">SBRCBS47491_002380</name>
</gene>
<sequence>MSDWVIVCPLPASLHARDFAVGFLKEAREPVLPPLLERLVEPPAQDTSRDAPFSDTDMEINIPLPKRQLPLTPPKHRELAWLLTELGDDLRVLQTSLKHCYHLLRPDTSSDPNCSHKGNTLVVSTPRTEAVKGHITRIGTRIARGTIHLKLRTLPAQTLSIDPGHPITIAPLDDLDVLLTRSIDLLDITLTHAYPDEPNAASTPPRVEAFLAAQLRVLAQALSDATALLRGPPLLSDTDPLWTSRSSALSHFHPPLPPTLSFYLGLQESQLVLWLRTLEPADQPVNLGMKFALALGTARRIEHDEAEQVFTYCCEDGCAKGLHTPAPDADPKTTPPDESPARVFVREKLRVESADPNLLSLSAKLNALSHSLLQTRRNLAAVMGEDLEE</sequence>
<dbReference type="EMBL" id="CAWUHC010000014">
    <property type="protein sequence ID" value="CAK7215139.1"/>
    <property type="molecule type" value="Genomic_DNA"/>
</dbReference>
<dbReference type="Pfam" id="PF10259">
    <property type="entry name" value="Rogdi_lz"/>
    <property type="match status" value="1"/>
</dbReference>
<proteinExistence type="predicted"/>
<organism evidence="2 3">
    <name type="scientific">Sporothrix bragantina</name>
    <dbReference type="NCBI Taxonomy" id="671064"/>
    <lineage>
        <taxon>Eukaryota</taxon>
        <taxon>Fungi</taxon>
        <taxon>Dikarya</taxon>
        <taxon>Ascomycota</taxon>
        <taxon>Pezizomycotina</taxon>
        <taxon>Sordariomycetes</taxon>
        <taxon>Sordariomycetidae</taxon>
        <taxon>Ophiostomatales</taxon>
        <taxon>Ophiostomataceae</taxon>
        <taxon>Sporothrix</taxon>
    </lineage>
</organism>
<dbReference type="Proteomes" id="UP001642406">
    <property type="component" value="Unassembled WGS sequence"/>
</dbReference>
<dbReference type="PANTHER" id="PTHR13618">
    <property type="entry name" value="LEUCINE ZIPPER CONTAINING TRANSCRIPTION FACTOR LZF1"/>
    <property type="match status" value="1"/>
</dbReference>
<dbReference type="PANTHER" id="PTHR13618:SF1">
    <property type="entry name" value="PROTEIN ROGDI HOMOLOG"/>
    <property type="match status" value="1"/>
</dbReference>
<name>A0ABP0B6F2_9PEZI</name>
<comment type="caution">
    <text evidence="2">The sequence shown here is derived from an EMBL/GenBank/DDBJ whole genome shotgun (WGS) entry which is preliminary data.</text>
</comment>
<evidence type="ECO:0000256" key="1">
    <source>
        <dbReference type="SAM" id="MobiDB-lite"/>
    </source>
</evidence>
<reference evidence="2 3" key="1">
    <citation type="submission" date="2024-01" db="EMBL/GenBank/DDBJ databases">
        <authorList>
            <person name="Allen C."/>
            <person name="Tagirdzhanova G."/>
        </authorList>
    </citation>
    <scope>NUCLEOTIDE SEQUENCE [LARGE SCALE GENOMIC DNA]</scope>
</reference>
<feature type="region of interest" description="Disordered" evidence="1">
    <location>
        <begin position="39"/>
        <end position="59"/>
    </location>
</feature>
<evidence type="ECO:0000313" key="3">
    <source>
        <dbReference type="Proteomes" id="UP001642406"/>
    </source>
</evidence>